<dbReference type="GeneID" id="95980387"/>
<evidence type="ECO:0000256" key="1">
    <source>
        <dbReference type="SAM" id="MobiDB-lite"/>
    </source>
</evidence>
<gene>
    <name evidence="2" type="ORF">AAFC00_006688</name>
</gene>
<organism evidence="2 3">
    <name type="scientific">Neodothiora populina</name>
    <dbReference type="NCBI Taxonomy" id="2781224"/>
    <lineage>
        <taxon>Eukaryota</taxon>
        <taxon>Fungi</taxon>
        <taxon>Dikarya</taxon>
        <taxon>Ascomycota</taxon>
        <taxon>Pezizomycotina</taxon>
        <taxon>Dothideomycetes</taxon>
        <taxon>Dothideomycetidae</taxon>
        <taxon>Dothideales</taxon>
        <taxon>Dothioraceae</taxon>
        <taxon>Neodothiora</taxon>
    </lineage>
</organism>
<name>A0ABR3PAV2_9PEZI</name>
<feature type="region of interest" description="Disordered" evidence="1">
    <location>
        <begin position="39"/>
        <end position="131"/>
    </location>
</feature>
<sequence>MRGAPWMALVEAFLVKKLLESPAFHRAIGKAHKNVHRLRHGLPPEETGGTKLDSPAGRGFLGHFVDEIKDQALRGGKGNAADTSNGGLRSHTPPRRPQQQQQQQQARRSQPRSQTQRFDEADHASQQPGFMTNFLDELKGQFRGGKSGR</sequence>
<accession>A0ABR3PAV2</accession>
<evidence type="ECO:0000313" key="2">
    <source>
        <dbReference type="EMBL" id="KAL1303281.1"/>
    </source>
</evidence>
<dbReference type="InterPro" id="IPR020301">
    <property type="entry name" value="Mrx7"/>
</dbReference>
<evidence type="ECO:0000313" key="3">
    <source>
        <dbReference type="Proteomes" id="UP001562354"/>
    </source>
</evidence>
<reference evidence="2 3" key="1">
    <citation type="submission" date="2024-07" db="EMBL/GenBank/DDBJ databases">
        <title>Draft sequence of the Neodothiora populina.</title>
        <authorList>
            <person name="Drown D.D."/>
            <person name="Schuette U.S."/>
            <person name="Buechlein A.B."/>
            <person name="Rusch D.R."/>
            <person name="Winton L.W."/>
            <person name="Adams G.A."/>
        </authorList>
    </citation>
    <scope>NUCLEOTIDE SEQUENCE [LARGE SCALE GENOMIC DNA]</scope>
    <source>
        <strain evidence="2 3">CPC 39397</strain>
    </source>
</reference>
<proteinExistence type="predicted"/>
<dbReference type="RefSeq" id="XP_069199556.1">
    <property type="nucleotide sequence ID" value="XM_069346679.1"/>
</dbReference>
<feature type="compositionally biased region" description="Low complexity" evidence="1">
    <location>
        <begin position="97"/>
        <end position="116"/>
    </location>
</feature>
<dbReference type="Pfam" id="PF10906">
    <property type="entry name" value="Mrx7"/>
    <property type="match status" value="1"/>
</dbReference>
<comment type="caution">
    <text evidence="2">The sequence shown here is derived from an EMBL/GenBank/DDBJ whole genome shotgun (WGS) entry which is preliminary data.</text>
</comment>
<keyword evidence="3" id="KW-1185">Reference proteome</keyword>
<protein>
    <submittedName>
        <fullName evidence="2">Uncharacterized protein</fullName>
    </submittedName>
</protein>
<dbReference type="EMBL" id="JBFMKM010000010">
    <property type="protein sequence ID" value="KAL1303281.1"/>
    <property type="molecule type" value="Genomic_DNA"/>
</dbReference>
<dbReference type="Proteomes" id="UP001562354">
    <property type="component" value="Unassembled WGS sequence"/>
</dbReference>